<dbReference type="Gene3D" id="3.40.50.720">
    <property type="entry name" value="NAD(P)-binding Rossmann-like Domain"/>
    <property type="match status" value="1"/>
</dbReference>
<feature type="domain" description="NAD-dependent epimerase/dehydratase" evidence="1">
    <location>
        <begin position="5"/>
        <end position="201"/>
    </location>
</feature>
<comment type="caution">
    <text evidence="2">The sequence shown here is derived from an EMBL/GenBank/DDBJ whole genome shotgun (WGS) entry which is preliminary data.</text>
</comment>
<dbReference type="PANTHER" id="PTHR48079:SF6">
    <property type="entry name" value="NAD(P)-BINDING DOMAIN-CONTAINING PROTEIN-RELATED"/>
    <property type="match status" value="1"/>
</dbReference>
<evidence type="ECO:0000313" key="3">
    <source>
        <dbReference type="Proteomes" id="UP001271769"/>
    </source>
</evidence>
<dbReference type="RefSeq" id="WP_320502758.1">
    <property type="nucleotide sequence ID" value="NZ_JAXCLX010000004.1"/>
</dbReference>
<accession>A0ABU5E3X1</accession>
<dbReference type="Proteomes" id="UP001271769">
    <property type="component" value="Unassembled WGS sequence"/>
</dbReference>
<gene>
    <name evidence="2" type="ORF">SMD31_20285</name>
</gene>
<dbReference type="InterPro" id="IPR051783">
    <property type="entry name" value="NAD(P)-dependent_oxidoreduct"/>
</dbReference>
<sequence>MAGLVVVTGATGFVGAAILRHLAHQGWRIRILTRRMPQDALMPDHPIEVVLGDMGDRASLEQLVRGADAIVHCAGLTKALTPIEFFDVNEGGTVRLLEAAQKAAPQARLVHISSLAAREPGLSPYAASKRAGEDKLPALAGARDWVALRPPAVYGPGDVALLPLFKAAKLGLLAYPASPGSRASTLHVADLASAVATLLSTEVWSERVIELDDEHPNGHDWAEINHALGECFGNRLWAVRLPRPWMTGIAGAVTVVSRLSGTPQILSLDKISELYHPDWASSGVRLSTLLPWRPTFALREGFADTLKWYRAEALL</sequence>
<name>A0ABU5E3X1_9PROT</name>
<dbReference type="SUPFAM" id="SSF51735">
    <property type="entry name" value="NAD(P)-binding Rossmann-fold domains"/>
    <property type="match status" value="1"/>
</dbReference>
<reference evidence="2 3" key="1">
    <citation type="journal article" date="2013" name="Antonie Van Leeuwenhoek">
        <title>Dongia rigui sp. nov., isolated from freshwater of a large wetland in Korea.</title>
        <authorList>
            <person name="Baik K.S."/>
            <person name="Hwang Y.M."/>
            <person name="Choi J.S."/>
            <person name="Kwon J."/>
            <person name="Seong C.N."/>
        </authorList>
    </citation>
    <scope>NUCLEOTIDE SEQUENCE [LARGE SCALE GENOMIC DNA]</scope>
    <source>
        <strain evidence="2 3">04SU4-P</strain>
    </source>
</reference>
<dbReference type="Pfam" id="PF01370">
    <property type="entry name" value="Epimerase"/>
    <property type="match status" value="1"/>
</dbReference>
<evidence type="ECO:0000259" key="1">
    <source>
        <dbReference type="Pfam" id="PF01370"/>
    </source>
</evidence>
<dbReference type="EMBL" id="JAXCLX010000004">
    <property type="protein sequence ID" value="MDY0874289.1"/>
    <property type="molecule type" value="Genomic_DNA"/>
</dbReference>
<dbReference type="InterPro" id="IPR036291">
    <property type="entry name" value="NAD(P)-bd_dom_sf"/>
</dbReference>
<organism evidence="2 3">
    <name type="scientific">Dongia rigui</name>
    <dbReference type="NCBI Taxonomy" id="940149"/>
    <lineage>
        <taxon>Bacteria</taxon>
        <taxon>Pseudomonadati</taxon>
        <taxon>Pseudomonadota</taxon>
        <taxon>Alphaproteobacteria</taxon>
        <taxon>Rhodospirillales</taxon>
        <taxon>Dongiaceae</taxon>
        <taxon>Dongia</taxon>
    </lineage>
</organism>
<evidence type="ECO:0000313" key="2">
    <source>
        <dbReference type="EMBL" id="MDY0874289.1"/>
    </source>
</evidence>
<dbReference type="PANTHER" id="PTHR48079">
    <property type="entry name" value="PROTEIN YEEZ"/>
    <property type="match status" value="1"/>
</dbReference>
<dbReference type="InterPro" id="IPR001509">
    <property type="entry name" value="Epimerase_deHydtase"/>
</dbReference>
<keyword evidence="3" id="KW-1185">Reference proteome</keyword>
<protein>
    <submittedName>
        <fullName evidence="2">SDR family NAD(P)-dependent oxidoreductase</fullName>
    </submittedName>
</protein>
<proteinExistence type="predicted"/>